<evidence type="ECO:0000313" key="3">
    <source>
        <dbReference type="Proteomes" id="UP000228495"/>
    </source>
</evidence>
<reference evidence="2 3" key="1">
    <citation type="submission" date="2017-09" db="EMBL/GenBank/DDBJ databases">
        <title>Depth-based differentiation of microbial function through sediment-hosted aquifers and enrichment of novel symbionts in the deep terrestrial subsurface.</title>
        <authorList>
            <person name="Probst A.J."/>
            <person name="Ladd B."/>
            <person name="Jarett J.K."/>
            <person name="Geller-Mcgrath D.E."/>
            <person name="Sieber C.M."/>
            <person name="Emerson J.B."/>
            <person name="Anantharaman K."/>
            <person name="Thomas B.C."/>
            <person name="Malmstrom R."/>
            <person name="Stieglmeier M."/>
            <person name="Klingl A."/>
            <person name="Woyke T."/>
            <person name="Ryan C.M."/>
            <person name="Banfield J.F."/>
        </authorList>
    </citation>
    <scope>NUCLEOTIDE SEQUENCE [LARGE SCALE GENOMIC DNA]</scope>
    <source>
        <strain evidence="2">CG22_combo_CG10-13_8_21_14_all_39_12</strain>
    </source>
</reference>
<dbReference type="AlphaFoldDB" id="A0A2H0BET8"/>
<dbReference type="Proteomes" id="UP000228495">
    <property type="component" value="Unassembled WGS sequence"/>
</dbReference>
<dbReference type="InterPro" id="IPR025202">
    <property type="entry name" value="PLD-like_dom"/>
</dbReference>
<evidence type="ECO:0000259" key="1">
    <source>
        <dbReference type="PROSITE" id="PS50035"/>
    </source>
</evidence>
<evidence type="ECO:0000313" key="2">
    <source>
        <dbReference type="EMBL" id="PIP56185.1"/>
    </source>
</evidence>
<feature type="domain" description="PLD phosphodiesterase" evidence="1">
    <location>
        <begin position="41"/>
        <end position="68"/>
    </location>
</feature>
<accession>A0A2H0BET8</accession>
<dbReference type="InterPro" id="IPR001736">
    <property type="entry name" value="PLipase_D/transphosphatidylase"/>
</dbReference>
<comment type="caution">
    <text evidence="2">The sequence shown here is derived from an EMBL/GenBank/DDBJ whole genome shotgun (WGS) entry which is preliminary data.</text>
</comment>
<feature type="non-terminal residue" evidence="2">
    <location>
        <position position="1"/>
    </location>
</feature>
<gene>
    <name evidence="2" type="ORF">COX05_04445</name>
</gene>
<dbReference type="EMBL" id="PCSU01000076">
    <property type="protein sequence ID" value="PIP56185.1"/>
    <property type="molecule type" value="Genomic_DNA"/>
</dbReference>
<dbReference type="PROSITE" id="PS50035">
    <property type="entry name" value="PLD"/>
    <property type="match status" value="1"/>
</dbReference>
<name>A0A2H0BET8_UNCKA</name>
<dbReference type="SUPFAM" id="SSF56024">
    <property type="entry name" value="Phospholipase D/nuclease"/>
    <property type="match status" value="1"/>
</dbReference>
<dbReference type="Gene3D" id="3.30.870.10">
    <property type="entry name" value="Endonuclease Chain A"/>
    <property type="match status" value="1"/>
</dbReference>
<protein>
    <recommendedName>
        <fullName evidence="1">PLD phosphodiesterase domain-containing protein</fullName>
    </recommendedName>
</protein>
<dbReference type="GO" id="GO:0003824">
    <property type="term" value="F:catalytic activity"/>
    <property type="evidence" value="ECO:0007669"/>
    <property type="project" value="InterPro"/>
</dbReference>
<proteinExistence type="predicted"/>
<sequence length="92" mass="10664">NKIKIKIVTRDPSEHENELFRHQATNEILVCKDLGVDVQLQTGFHHRKLAVIDKAILWEGSLNILSYSKSKEIMRRLEGGNHAQEMLEFLKL</sequence>
<dbReference type="GO" id="GO:0006793">
    <property type="term" value="P:phosphorus metabolic process"/>
    <property type="evidence" value="ECO:0007669"/>
    <property type="project" value="UniProtKB-ARBA"/>
</dbReference>
<dbReference type="Pfam" id="PF13091">
    <property type="entry name" value="PLDc_2"/>
    <property type="match status" value="1"/>
</dbReference>
<organism evidence="2 3">
    <name type="scientific">candidate division WWE3 bacterium CG22_combo_CG10-13_8_21_14_all_39_12</name>
    <dbReference type="NCBI Taxonomy" id="1975094"/>
    <lineage>
        <taxon>Bacteria</taxon>
        <taxon>Katanobacteria</taxon>
    </lineage>
</organism>